<reference evidence="2 3" key="1">
    <citation type="submission" date="2013-08" db="EMBL/GenBank/DDBJ databases">
        <title>Genome sequencing of Cellulomonas bogoriensis 69B4.</title>
        <authorList>
            <person name="Chen F."/>
            <person name="Li Y."/>
            <person name="Wang G."/>
        </authorList>
    </citation>
    <scope>NUCLEOTIDE SEQUENCE [LARGE SCALE GENOMIC DNA]</scope>
    <source>
        <strain evidence="2 3">69B4</strain>
    </source>
</reference>
<feature type="transmembrane region" description="Helical" evidence="1">
    <location>
        <begin position="188"/>
        <end position="212"/>
    </location>
</feature>
<feature type="transmembrane region" description="Helical" evidence="1">
    <location>
        <begin position="139"/>
        <end position="167"/>
    </location>
</feature>
<feature type="transmembrane region" description="Helical" evidence="1">
    <location>
        <begin position="112"/>
        <end position="133"/>
    </location>
</feature>
<gene>
    <name evidence="2" type="ORF">N869_07885</name>
</gene>
<evidence type="ECO:0000313" key="3">
    <source>
        <dbReference type="Proteomes" id="UP000054314"/>
    </source>
</evidence>
<proteinExistence type="predicted"/>
<evidence type="ECO:0000313" key="2">
    <source>
        <dbReference type="EMBL" id="KGM13937.1"/>
    </source>
</evidence>
<name>A0A0A0C1T4_9CELL</name>
<sequence>LLVGRGRGPRTTAGAHPSALQVGAVTRRCLRYWAADPRYLSAMLASVALPLVIVLLLGAVVEAPAAVVLSIAPLMGGTIGWGRHNDVAYDGSAFWMHVVARPAGWTDRAGRAAAVLAWAVPLVVLVGVLAGVTSGRPDLGVAAVGAGVGVLLTGLAVSAVSSASLVYPVPQAGGNPFAAPAGSLGAGLVAQLVTSLVTLVLASPVLLVYAAALWWDPVMAWVALGLGVLGGGALLAVGVVLGGRVLDRRAPRLAARLV</sequence>
<feature type="non-terminal residue" evidence="2">
    <location>
        <position position="1"/>
    </location>
</feature>
<protein>
    <submittedName>
        <fullName evidence="2">Uncharacterized protein</fullName>
    </submittedName>
</protein>
<evidence type="ECO:0000256" key="1">
    <source>
        <dbReference type="SAM" id="Phobius"/>
    </source>
</evidence>
<dbReference type="EMBL" id="AXCZ01000019">
    <property type="protein sequence ID" value="KGM13937.1"/>
    <property type="molecule type" value="Genomic_DNA"/>
</dbReference>
<organism evidence="2 3">
    <name type="scientific">Cellulomonas bogoriensis 69B4 = DSM 16987</name>
    <dbReference type="NCBI Taxonomy" id="1386082"/>
    <lineage>
        <taxon>Bacteria</taxon>
        <taxon>Bacillati</taxon>
        <taxon>Actinomycetota</taxon>
        <taxon>Actinomycetes</taxon>
        <taxon>Micrococcales</taxon>
        <taxon>Cellulomonadaceae</taxon>
        <taxon>Cellulomonas</taxon>
    </lineage>
</organism>
<keyword evidence="1" id="KW-1133">Transmembrane helix</keyword>
<feature type="transmembrane region" description="Helical" evidence="1">
    <location>
        <begin position="39"/>
        <end position="61"/>
    </location>
</feature>
<dbReference type="Proteomes" id="UP000054314">
    <property type="component" value="Unassembled WGS sequence"/>
</dbReference>
<accession>A0A0A0C1T4</accession>
<keyword evidence="3" id="KW-1185">Reference proteome</keyword>
<keyword evidence="1" id="KW-0812">Transmembrane</keyword>
<comment type="caution">
    <text evidence="2">The sequence shown here is derived from an EMBL/GenBank/DDBJ whole genome shotgun (WGS) entry which is preliminary data.</text>
</comment>
<feature type="transmembrane region" description="Helical" evidence="1">
    <location>
        <begin position="218"/>
        <end position="242"/>
    </location>
</feature>
<keyword evidence="1" id="KW-0472">Membrane</keyword>
<dbReference type="AlphaFoldDB" id="A0A0A0C1T4"/>